<dbReference type="InterPro" id="IPR013083">
    <property type="entry name" value="Znf_RING/FYVE/PHD"/>
</dbReference>
<dbReference type="GO" id="GO:0006511">
    <property type="term" value="P:ubiquitin-dependent protein catabolic process"/>
    <property type="evidence" value="ECO:0000318"/>
    <property type="project" value="GO_Central"/>
</dbReference>
<evidence type="ECO:0000256" key="3">
    <source>
        <dbReference type="ARBA" id="ARBA00022833"/>
    </source>
</evidence>
<dbReference type="GO" id="GO:0061630">
    <property type="term" value="F:ubiquitin protein ligase activity"/>
    <property type="evidence" value="ECO:0000318"/>
    <property type="project" value="GO_Central"/>
</dbReference>
<evidence type="ECO:0000313" key="6">
    <source>
        <dbReference type="EMBL" id="OAY35066.1"/>
    </source>
</evidence>
<dbReference type="GO" id="GO:0008270">
    <property type="term" value="F:zinc ion binding"/>
    <property type="evidence" value="ECO:0007669"/>
    <property type="project" value="UniProtKB-KW"/>
</dbReference>
<dbReference type="SUPFAM" id="SSF57850">
    <property type="entry name" value="RING/U-box"/>
    <property type="match status" value="1"/>
</dbReference>
<dbReference type="Gene3D" id="3.30.40.10">
    <property type="entry name" value="Zinc/RING finger domain, C3HC4 (zinc finger)"/>
    <property type="match status" value="1"/>
</dbReference>
<keyword evidence="7" id="KW-1185">Reference proteome</keyword>
<keyword evidence="3" id="KW-0862">Zinc</keyword>
<evidence type="ECO:0000256" key="4">
    <source>
        <dbReference type="PROSITE-ProRule" id="PRU00175"/>
    </source>
</evidence>
<keyword evidence="2 4" id="KW-0863">Zinc-finger</keyword>
<dbReference type="AlphaFoldDB" id="A0A2C9UUD7"/>
<evidence type="ECO:0000256" key="2">
    <source>
        <dbReference type="ARBA" id="ARBA00022771"/>
    </source>
</evidence>
<comment type="caution">
    <text evidence="6">The sequence shown here is derived from an EMBL/GenBank/DDBJ whole genome shotgun (WGS) entry which is preliminary data.</text>
</comment>
<dbReference type="OMA" id="HENCIFR"/>
<organism evidence="6 7">
    <name type="scientific">Manihot esculenta</name>
    <name type="common">Cassava</name>
    <name type="synonym">Jatropha manihot</name>
    <dbReference type="NCBI Taxonomy" id="3983"/>
    <lineage>
        <taxon>Eukaryota</taxon>
        <taxon>Viridiplantae</taxon>
        <taxon>Streptophyta</taxon>
        <taxon>Embryophyta</taxon>
        <taxon>Tracheophyta</taxon>
        <taxon>Spermatophyta</taxon>
        <taxon>Magnoliopsida</taxon>
        <taxon>eudicotyledons</taxon>
        <taxon>Gunneridae</taxon>
        <taxon>Pentapetalae</taxon>
        <taxon>rosids</taxon>
        <taxon>fabids</taxon>
        <taxon>Malpighiales</taxon>
        <taxon>Euphorbiaceae</taxon>
        <taxon>Crotonoideae</taxon>
        <taxon>Manihoteae</taxon>
        <taxon>Manihot</taxon>
    </lineage>
</organism>
<dbReference type="InterPro" id="IPR001841">
    <property type="entry name" value="Znf_RING"/>
</dbReference>
<dbReference type="InterPro" id="IPR051834">
    <property type="entry name" value="RING_finger_E3_ligase"/>
</dbReference>
<evidence type="ECO:0000259" key="5">
    <source>
        <dbReference type="PROSITE" id="PS50089"/>
    </source>
</evidence>
<sequence>MSARRVDVKLNSTAMLLNPLQPPIFFLEVRFHFNYRKLLRNLEGDLIEIEAYPVAPTSSFFFKIHSHDDLFSQQPCKRHLDYLFSSFNLDDALRDFLAYRIACFLVFIANKQPFLGCHVVADTDITDEHLIVGDPIDLTMIIDEVPQEVVPGGASSSTLNKLKKRRFFAKKGRDGDGLSDNCAICLEGLSSGRDALIKMTCDHVFHEKCIFRWLKVQNLCPTCRRPVQD</sequence>
<dbReference type="EMBL" id="CM004398">
    <property type="protein sequence ID" value="OAY35066.1"/>
    <property type="molecule type" value="Genomic_DNA"/>
</dbReference>
<name>A0A2C9UUD7_MANES</name>
<dbReference type="SMART" id="SM00184">
    <property type="entry name" value="RING"/>
    <property type="match status" value="1"/>
</dbReference>
<dbReference type="Proteomes" id="UP000091857">
    <property type="component" value="Chromosome 12"/>
</dbReference>
<protein>
    <recommendedName>
        <fullName evidence="5">RING-type domain-containing protein</fullName>
    </recommendedName>
</protein>
<dbReference type="PANTHER" id="PTHR45931">
    <property type="entry name" value="SI:CH211-59O9.10"/>
    <property type="match status" value="1"/>
</dbReference>
<evidence type="ECO:0000313" key="7">
    <source>
        <dbReference type="Proteomes" id="UP000091857"/>
    </source>
</evidence>
<keyword evidence="1" id="KW-0479">Metal-binding</keyword>
<dbReference type="Pfam" id="PF13639">
    <property type="entry name" value="zf-RING_2"/>
    <property type="match status" value="1"/>
</dbReference>
<dbReference type="PANTHER" id="PTHR45931:SF16">
    <property type="entry name" value="RING_U-BOX SUPERFAMILY PROTEIN"/>
    <property type="match status" value="1"/>
</dbReference>
<dbReference type="GO" id="GO:0005634">
    <property type="term" value="C:nucleus"/>
    <property type="evidence" value="ECO:0000318"/>
    <property type="project" value="GO_Central"/>
</dbReference>
<reference evidence="7" key="1">
    <citation type="journal article" date="2016" name="Nat. Biotechnol.">
        <title>Sequencing wild and cultivated cassava and related species reveals extensive interspecific hybridization and genetic diversity.</title>
        <authorList>
            <person name="Bredeson J.V."/>
            <person name="Lyons J.B."/>
            <person name="Prochnik S.E."/>
            <person name="Wu G.A."/>
            <person name="Ha C.M."/>
            <person name="Edsinger-Gonzales E."/>
            <person name="Grimwood J."/>
            <person name="Schmutz J."/>
            <person name="Rabbi I.Y."/>
            <person name="Egesi C."/>
            <person name="Nauluvula P."/>
            <person name="Lebot V."/>
            <person name="Ndunguru J."/>
            <person name="Mkamilo G."/>
            <person name="Bart R.S."/>
            <person name="Setter T.L."/>
            <person name="Gleadow R.M."/>
            <person name="Kulakow P."/>
            <person name="Ferguson M.E."/>
            <person name="Rounsley S."/>
            <person name="Rokhsar D.S."/>
        </authorList>
    </citation>
    <scope>NUCLEOTIDE SEQUENCE [LARGE SCALE GENOMIC DNA]</scope>
    <source>
        <strain evidence="7">cv. AM560-2</strain>
    </source>
</reference>
<evidence type="ECO:0000256" key="1">
    <source>
        <dbReference type="ARBA" id="ARBA00022723"/>
    </source>
</evidence>
<dbReference type="Gramene" id="Manes.12G069500.1.v8.1">
    <property type="protein sequence ID" value="Manes.12G069500.1.v8.1.CDS.1"/>
    <property type="gene ID" value="Manes.12G069500.v8.1"/>
</dbReference>
<feature type="domain" description="RING-type" evidence="5">
    <location>
        <begin position="182"/>
        <end position="224"/>
    </location>
</feature>
<proteinExistence type="predicted"/>
<accession>A0A2C9UUD7</accession>
<gene>
    <name evidence="6" type="ORF">MANES_12G069500v8</name>
</gene>
<dbReference type="PROSITE" id="PS50089">
    <property type="entry name" value="ZF_RING_2"/>
    <property type="match status" value="1"/>
</dbReference>